<evidence type="ECO:0000256" key="2">
    <source>
        <dbReference type="ARBA" id="ARBA00022475"/>
    </source>
</evidence>
<dbReference type="Pfam" id="PF03772">
    <property type="entry name" value="Competence"/>
    <property type="match status" value="1"/>
</dbReference>
<dbReference type="AlphaFoldDB" id="A0A3A6QHB8"/>
<dbReference type="PANTHER" id="PTHR30619:SF1">
    <property type="entry name" value="RECOMBINATION PROTEIN 2"/>
    <property type="match status" value="1"/>
</dbReference>
<dbReference type="Proteomes" id="UP000273252">
    <property type="component" value="Unassembled WGS sequence"/>
</dbReference>
<keyword evidence="9" id="KW-1185">Reference proteome</keyword>
<protein>
    <submittedName>
        <fullName evidence="8">DNA internalization-related competence protein ComEC/Rec2</fullName>
    </submittedName>
</protein>
<feature type="transmembrane region" description="Helical" evidence="6">
    <location>
        <begin position="420"/>
        <end position="437"/>
    </location>
</feature>
<dbReference type="InterPro" id="IPR052159">
    <property type="entry name" value="Competence_DNA_uptake"/>
</dbReference>
<evidence type="ECO:0000313" key="8">
    <source>
        <dbReference type="EMBL" id="RJX71905.1"/>
    </source>
</evidence>
<keyword evidence="2" id="KW-1003">Cell membrane</keyword>
<evidence type="ECO:0000256" key="5">
    <source>
        <dbReference type="ARBA" id="ARBA00023136"/>
    </source>
</evidence>
<dbReference type="PANTHER" id="PTHR30619">
    <property type="entry name" value="DNA INTERNALIZATION/COMPETENCE PROTEIN COMEC/REC2"/>
    <property type="match status" value="1"/>
</dbReference>
<feature type="transmembrane region" description="Helical" evidence="6">
    <location>
        <begin position="50"/>
        <end position="68"/>
    </location>
</feature>
<evidence type="ECO:0000259" key="7">
    <source>
        <dbReference type="SMART" id="SM00849"/>
    </source>
</evidence>
<feature type="transmembrane region" description="Helical" evidence="6">
    <location>
        <begin position="289"/>
        <end position="313"/>
    </location>
</feature>
<comment type="caution">
    <text evidence="8">The sequence shown here is derived from an EMBL/GenBank/DDBJ whole genome shotgun (WGS) entry which is preliminary data.</text>
</comment>
<dbReference type="SMART" id="SM00849">
    <property type="entry name" value="Lactamase_B"/>
    <property type="match status" value="1"/>
</dbReference>
<evidence type="ECO:0000256" key="4">
    <source>
        <dbReference type="ARBA" id="ARBA00022989"/>
    </source>
</evidence>
<proteinExistence type="predicted"/>
<dbReference type="GO" id="GO:0005886">
    <property type="term" value="C:plasma membrane"/>
    <property type="evidence" value="ECO:0007669"/>
    <property type="project" value="UniProtKB-SubCell"/>
</dbReference>
<dbReference type="NCBIfam" id="TIGR00361">
    <property type="entry name" value="ComEC_Rec2"/>
    <property type="match status" value="1"/>
</dbReference>
<sequence length="747" mass="83951">MTLYLSYWTLASFSILIFTAPLWPVMPSGYWTVPCLLFLGLSLRLKRFRWFSGMLFACFIIVLNGNALRHQSETLFQAGQNITIIGEVNSLFKQISHGFQGIVVIRSIDGQTLNSVNLPKIRLTAPLPLQIGDQISAKITLKPKSGRLNRVGYDSEKNALAMGVVAKGRVQTKHSFYVVSHYSLRQQLYNQVKTQLDSFTNQGLLLALAFGDRGGIPKFQWKQLQSSGLSHLIAISGLHVGIVFLVGWAVGFVVCYVYPKATFFPAIFGGLFAFGYAYLAGFSVPTQRALIMVCLFILLFVVGRRFSLAFKWLVTVALLLLWQPFAAASMSFWLSIIAVAIVFIAVSSQVTTYTFWRSLVFLQFFMLLLMTPITALMFHGVSLSSSLFNLVFIPWFSLVIVPLVFLSLMVEWVLPASSWWLWYGADVCLSLVMWLIPYAQSSWFALSKIAEQVLVLLCVCLLFAPFLNRYAKGIGLLLCVSMVLFREIKPLWSVSVMDVGHGLSVVVAQDQQAWVYDTGSAWGNSSMAEEVIMPWLRWKGIHTLDALVLSHTDNDHAGGRQALATLWQPNQIITSQLDIGDSPCIAGQQWQWNEIDVQALWPPKQVQRAYNPHSCVLRLTHRQSDVSVFLSGDIDSVAEWMLLRKPELLDSDFLLVPHHGSRTSSLPEFIDAVSPKLAIASTAYAGRWALPNPQVVERYQAKAIQWLETGTSGQINLSFYPKRVEVVTMRQLKGGSWYRQMLRKELE</sequence>
<dbReference type="InterPro" id="IPR004477">
    <property type="entry name" value="ComEC_N"/>
</dbReference>
<dbReference type="InterPro" id="IPR001279">
    <property type="entry name" value="Metallo-B-lactamas"/>
</dbReference>
<evidence type="ECO:0000256" key="3">
    <source>
        <dbReference type="ARBA" id="ARBA00022692"/>
    </source>
</evidence>
<feature type="transmembrane region" description="Helical" evidence="6">
    <location>
        <begin position="387"/>
        <end position="408"/>
    </location>
</feature>
<dbReference type="EMBL" id="QVMU01000006">
    <property type="protein sequence ID" value="RJX71905.1"/>
    <property type="molecule type" value="Genomic_DNA"/>
</dbReference>
<dbReference type="Pfam" id="PF00753">
    <property type="entry name" value="Lactamase_B"/>
    <property type="match status" value="1"/>
</dbReference>
<evidence type="ECO:0000313" key="9">
    <source>
        <dbReference type="Proteomes" id="UP000273252"/>
    </source>
</evidence>
<dbReference type="NCBIfam" id="TIGR00360">
    <property type="entry name" value="ComEC_N-term"/>
    <property type="match status" value="1"/>
</dbReference>
<dbReference type="InterPro" id="IPR035681">
    <property type="entry name" value="ComA-like_MBL"/>
</dbReference>
<feature type="transmembrane region" description="Helical" evidence="6">
    <location>
        <begin position="359"/>
        <end position="381"/>
    </location>
</feature>
<feature type="transmembrane region" description="Helical" evidence="6">
    <location>
        <begin position="232"/>
        <end position="257"/>
    </location>
</feature>
<accession>A0A3A6QHB8</accession>
<feature type="transmembrane region" description="Helical" evidence="6">
    <location>
        <begin position="7"/>
        <end position="30"/>
    </location>
</feature>
<dbReference type="Gene3D" id="3.60.15.10">
    <property type="entry name" value="Ribonuclease Z/Hydroxyacylglutathione hydrolase-like"/>
    <property type="match status" value="1"/>
</dbReference>
<keyword evidence="5 6" id="KW-0472">Membrane</keyword>
<feature type="transmembrane region" description="Helical" evidence="6">
    <location>
        <begin position="325"/>
        <end position="347"/>
    </location>
</feature>
<reference evidence="8 9" key="1">
    <citation type="submission" date="2018-08" db="EMBL/GenBank/DDBJ databases">
        <title>Vibrio isolated from the Eastern China Marginal Seas.</title>
        <authorList>
            <person name="Li Y."/>
        </authorList>
    </citation>
    <scope>NUCLEOTIDE SEQUENCE [LARGE SCALE GENOMIC DNA]</scope>
    <source>
        <strain evidence="8 9">BEI233</strain>
    </source>
</reference>
<dbReference type="InterPro" id="IPR036866">
    <property type="entry name" value="RibonucZ/Hydroxyglut_hydro"/>
</dbReference>
<feature type="transmembrane region" description="Helical" evidence="6">
    <location>
        <begin position="263"/>
        <end position="282"/>
    </location>
</feature>
<feature type="domain" description="Metallo-beta-lactamase" evidence="7">
    <location>
        <begin position="501"/>
        <end position="684"/>
    </location>
</feature>
<evidence type="ECO:0000256" key="1">
    <source>
        <dbReference type="ARBA" id="ARBA00004651"/>
    </source>
</evidence>
<name>A0A3A6QHB8_9VIBR</name>
<organism evidence="8 9">
    <name type="scientific">Vibrio sinensis</name>
    <dbReference type="NCBI Taxonomy" id="2302434"/>
    <lineage>
        <taxon>Bacteria</taxon>
        <taxon>Pseudomonadati</taxon>
        <taxon>Pseudomonadota</taxon>
        <taxon>Gammaproteobacteria</taxon>
        <taxon>Vibrionales</taxon>
        <taxon>Vibrionaceae</taxon>
        <taxon>Vibrio</taxon>
    </lineage>
</organism>
<dbReference type="CDD" id="cd07731">
    <property type="entry name" value="ComA-like_MBL-fold"/>
    <property type="match status" value="1"/>
</dbReference>
<feature type="transmembrane region" description="Helical" evidence="6">
    <location>
        <begin position="449"/>
        <end position="467"/>
    </location>
</feature>
<gene>
    <name evidence="8" type="ORF">DZ860_08715</name>
</gene>
<keyword evidence="3 6" id="KW-0812">Transmembrane</keyword>
<comment type="subcellular location">
    <subcellularLocation>
        <location evidence="1">Cell membrane</location>
        <topology evidence="1">Multi-pass membrane protein</topology>
    </subcellularLocation>
</comment>
<dbReference type="GO" id="GO:0030420">
    <property type="term" value="P:establishment of competence for transformation"/>
    <property type="evidence" value="ECO:0007669"/>
    <property type="project" value="InterPro"/>
</dbReference>
<dbReference type="OrthoDB" id="9761531at2"/>
<evidence type="ECO:0000256" key="6">
    <source>
        <dbReference type="SAM" id="Phobius"/>
    </source>
</evidence>
<dbReference type="SUPFAM" id="SSF56281">
    <property type="entry name" value="Metallo-hydrolase/oxidoreductase"/>
    <property type="match status" value="1"/>
</dbReference>
<dbReference type="InterPro" id="IPR004797">
    <property type="entry name" value="Competence_ComEC/Rec2"/>
</dbReference>
<keyword evidence="4 6" id="KW-1133">Transmembrane helix</keyword>